<name>J0N184_9ACTO</name>
<organism evidence="2 3">
    <name type="scientific">Actinomyces massiliensis F0489</name>
    <dbReference type="NCBI Taxonomy" id="1125718"/>
    <lineage>
        <taxon>Bacteria</taxon>
        <taxon>Bacillati</taxon>
        <taxon>Actinomycetota</taxon>
        <taxon>Actinomycetes</taxon>
        <taxon>Actinomycetales</taxon>
        <taxon>Actinomycetaceae</taxon>
        <taxon>Actinomyces</taxon>
    </lineage>
</organism>
<evidence type="ECO:0000313" key="2">
    <source>
        <dbReference type="EMBL" id="EJF38107.1"/>
    </source>
</evidence>
<comment type="caution">
    <text evidence="2">The sequence shown here is derived from an EMBL/GenBank/DDBJ whole genome shotgun (WGS) entry which is preliminary data.</text>
</comment>
<feature type="compositionally biased region" description="Basic and acidic residues" evidence="1">
    <location>
        <begin position="278"/>
        <end position="309"/>
    </location>
</feature>
<evidence type="ECO:0000313" key="3">
    <source>
        <dbReference type="Proteomes" id="UP000002941"/>
    </source>
</evidence>
<feature type="region of interest" description="Disordered" evidence="1">
    <location>
        <begin position="360"/>
        <end position="385"/>
    </location>
</feature>
<dbReference type="EMBL" id="AKFT01000194">
    <property type="protein sequence ID" value="EJF38107.1"/>
    <property type="molecule type" value="Genomic_DNA"/>
</dbReference>
<keyword evidence="3" id="KW-1185">Reference proteome</keyword>
<sequence>MGPVEWAVVTKYLFTPGFFLHLEDSGDEVFMDSMSFSDDPACCEVGYWPDLGERIRVRRFPDDGRGQIRVTGKASRLAGLTRGYPTRELGLPAGLGPIELGRVIEHRDRDILVRLEDSDRIGVLSEQTLLYESGRRVHERLTTYEDGEYRKHWPAVGARIQVQRLGVWPNGELRLAGRSMVSAPGWPLHSRADRSWNWSTKYTRVLPPQVVDRVRAVADAVSLRNWGQAEELTSDNRLDWEQADAFMTTYGGGDLHRRARRVHPGHVRLPIRGRRRLDRLPAVDRARAPQRRRDLPHDHPRPGRPRRSEGQPGAHARHRPALPRLLRSAPPARNTRLDHAHMTGGPLGALQAGRCATWHDIAHPPSAPHRENPVIPRKKMSAAHN</sequence>
<reference evidence="2 3" key="1">
    <citation type="submission" date="2012-05" db="EMBL/GenBank/DDBJ databases">
        <authorList>
            <person name="Harkins D.M."/>
            <person name="Madupu R."/>
            <person name="Durkin A.S."/>
            <person name="Torralba M."/>
            <person name="Methe B."/>
            <person name="Sutton G.G."/>
            <person name="Nelson K.E."/>
        </authorList>
    </citation>
    <scope>NUCLEOTIDE SEQUENCE [LARGE SCALE GENOMIC DNA]</scope>
    <source>
        <strain evidence="2 3">F0489</strain>
    </source>
</reference>
<proteinExistence type="predicted"/>
<accession>J0N184</accession>
<dbReference type="AlphaFoldDB" id="J0N184"/>
<protein>
    <submittedName>
        <fullName evidence="2">Uncharacterized protein</fullName>
    </submittedName>
</protein>
<gene>
    <name evidence="2" type="ORF">HMPREF1318_2030</name>
</gene>
<feature type="region of interest" description="Disordered" evidence="1">
    <location>
        <begin position="278"/>
        <end position="327"/>
    </location>
</feature>
<evidence type="ECO:0000256" key="1">
    <source>
        <dbReference type="SAM" id="MobiDB-lite"/>
    </source>
</evidence>
<dbReference type="Proteomes" id="UP000002941">
    <property type="component" value="Unassembled WGS sequence"/>
</dbReference>
<feature type="compositionally biased region" description="Basic residues" evidence="1">
    <location>
        <begin position="376"/>
        <end position="385"/>
    </location>
</feature>
<dbReference type="eggNOG" id="ENOG5031HCF">
    <property type="taxonomic scope" value="Bacteria"/>
</dbReference>